<protein>
    <submittedName>
        <fullName evidence="2">Aminomethyltransferase</fullName>
    </submittedName>
</protein>
<keyword evidence="3" id="KW-1185">Reference proteome</keyword>
<accession>A0A2U2MYD7</accession>
<dbReference type="RefSeq" id="WP_109679544.1">
    <property type="nucleotide sequence ID" value="NZ_CP086615.1"/>
</dbReference>
<organism evidence="2 3">
    <name type="scientific">Sediminicurvatus halobius</name>
    <dbReference type="NCBI Taxonomy" id="2182432"/>
    <lineage>
        <taxon>Bacteria</taxon>
        <taxon>Pseudomonadati</taxon>
        <taxon>Pseudomonadota</taxon>
        <taxon>Gammaproteobacteria</taxon>
        <taxon>Chromatiales</taxon>
        <taxon>Ectothiorhodospiraceae</taxon>
        <taxon>Sediminicurvatus</taxon>
    </lineage>
</organism>
<dbReference type="Pfam" id="PF09347">
    <property type="entry name" value="DUF1989"/>
    <property type="match status" value="1"/>
</dbReference>
<dbReference type="OrthoDB" id="9774591at2"/>
<dbReference type="GO" id="GO:0008168">
    <property type="term" value="F:methyltransferase activity"/>
    <property type="evidence" value="ECO:0007669"/>
    <property type="project" value="UniProtKB-KW"/>
</dbReference>
<keyword evidence="2" id="KW-0489">Methyltransferase</keyword>
<evidence type="ECO:0000259" key="1">
    <source>
        <dbReference type="Pfam" id="PF09347"/>
    </source>
</evidence>
<dbReference type="PANTHER" id="PTHR31527:SF0">
    <property type="entry name" value="RE64534P"/>
    <property type="match status" value="1"/>
</dbReference>
<keyword evidence="2" id="KW-0808">Transferase</keyword>
<evidence type="ECO:0000313" key="3">
    <source>
        <dbReference type="Proteomes" id="UP000245474"/>
    </source>
</evidence>
<dbReference type="PANTHER" id="PTHR31527">
    <property type="entry name" value="RE64534P"/>
    <property type="match status" value="1"/>
</dbReference>
<dbReference type="GO" id="GO:0032259">
    <property type="term" value="P:methylation"/>
    <property type="evidence" value="ECO:0007669"/>
    <property type="project" value="UniProtKB-KW"/>
</dbReference>
<proteinExistence type="predicted"/>
<dbReference type="Proteomes" id="UP000245474">
    <property type="component" value="Unassembled WGS sequence"/>
</dbReference>
<dbReference type="AlphaFoldDB" id="A0A2U2MYD7"/>
<name>A0A2U2MYD7_9GAMM</name>
<reference evidence="2 3" key="1">
    <citation type="submission" date="2018-05" db="EMBL/GenBank/DDBJ databases">
        <title>Spiribacter halobius sp. nov., a moderately halophilic bacterium isolated from marine solar saltern.</title>
        <authorList>
            <person name="Zheng W.-S."/>
            <person name="Lu D.-C."/>
            <person name="Du Z.-J."/>
        </authorList>
    </citation>
    <scope>NUCLEOTIDE SEQUENCE [LARGE SCALE GENOMIC DNA]</scope>
    <source>
        <strain evidence="2 3">E85</strain>
    </source>
</reference>
<feature type="domain" description="DUF1989" evidence="1">
    <location>
        <begin position="36"/>
        <end position="199"/>
    </location>
</feature>
<gene>
    <name evidence="2" type="ORF">DEM34_14475</name>
</gene>
<evidence type="ECO:0000313" key="2">
    <source>
        <dbReference type="EMBL" id="PWG61812.1"/>
    </source>
</evidence>
<dbReference type="InterPro" id="IPR018959">
    <property type="entry name" value="DUF1989"/>
</dbReference>
<dbReference type="EMBL" id="QFFI01000026">
    <property type="protein sequence ID" value="PWG61812.1"/>
    <property type="molecule type" value="Genomic_DNA"/>
</dbReference>
<sequence length="228" mass="25185">MNTEYAYAPSEPDGFNNTITQPISPDGIPELARDYRVPAREGRAVRLDVGQRLTIVNPSGTQVCDFWAFNARDPREFLSMEHLRTALGRTIPRVGDALVSNRRRALLTIIEDSSPGIHDTLIAACDLERYRELGVADYHDNCTDNLRMALMAIGMSAPEIPSPFNIWMNVPVDSNGTFDWLPPVARPGDAVSLRAEVACIAVMSACPQDITKVNGSEAEPSELRFRVD</sequence>
<comment type="caution">
    <text evidence="2">The sequence shown here is derived from an EMBL/GenBank/DDBJ whole genome shotgun (WGS) entry which is preliminary data.</text>
</comment>